<dbReference type="GO" id="GO:0005319">
    <property type="term" value="F:lipid transporter activity"/>
    <property type="evidence" value="ECO:0007669"/>
    <property type="project" value="InterPro"/>
</dbReference>
<evidence type="ECO:0000256" key="1">
    <source>
        <dbReference type="ARBA" id="ARBA00023157"/>
    </source>
</evidence>
<name>A0A7T8GU00_CALRO</name>
<dbReference type="InterPro" id="IPR011030">
    <property type="entry name" value="Lipovitellin_superhlx_dom"/>
</dbReference>
<dbReference type="EMBL" id="CP045901">
    <property type="protein sequence ID" value="QQP37546.1"/>
    <property type="molecule type" value="Genomic_DNA"/>
</dbReference>
<keyword evidence="1" id="KW-1015">Disulfide bond</keyword>
<dbReference type="PANTHER" id="PTHR23345">
    <property type="entry name" value="VITELLOGENIN-RELATED"/>
    <property type="match status" value="1"/>
</dbReference>
<dbReference type="InterPro" id="IPR001747">
    <property type="entry name" value="Vitellogenin_N"/>
</dbReference>
<sequence length="383" mass="42854">MDKAPSFFNPISTPHAELVRNIQEMMSKIVRETYEVPETCSSSTDLAGTIFSIAGEMCALDLAQMKELDTEVQRFMEVRHKEAILTSQYLFYDILAMIGTNPSISYIKTLIESDKIPRQYAPDIIESALKSTRTPTPELFNLVFTMIKSLKTKSPQLFAVSAVTFSDLLHRACVNPSSMVAQFPVHVYGNFCSPETPFIEDQYIPYLESQIQGGGPGAKSDKIVVINALGKTGHYRAVDSLVKVIEGTPASETMVRSLAVYALKRAAVQYPSKVKPILMSIINNPGMDYVFDQVMNKLGLKETASPEVSAELKKIEQKLQIKPRVMPEPELSMKVKFMGLERIFSLDSKFYMETIQKVAEKLRSSPKSCLTDFPSNTPRPELH</sequence>
<keyword evidence="2" id="KW-0325">Glycoprotein</keyword>
<evidence type="ECO:0000313" key="5">
    <source>
        <dbReference type="EMBL" id="QQP37546.1"/>
    </source>
</evidence>
<dbReference type="Pfam" id="PF01347">
    <property type="entry name" value="Vitellogenin_N"/>
    <property type="match status" value="1"/>
</dbReference>
<dbReference type="InterPro" id="IPR050733">
    <property type="entry name" value="Vitellogenin/Apolipophorin"/>
</dbReference>
<evidence type="ECO:0000313" key="6">
    <source>
        <dbReference type="Proteomes" id="UP000595437"/>
    </source>
</evidence>
<organism evidence="5 6">
    <name type="scientific">Caligus rogercresseyi</name>
    <name type="common">Sea louse</name>
    <dbReference type="NCBI Taxonomy" id="217165"/>
    <lineage>
        <taxon>Eukaryota</taxon>
        <taxon>Metazoa</taxon>
        <taxon>Ecdysozoa</taxon>
        <taxon>Arthropoda</taxon>
        <taxon>Crustacea</taxon>
        <taxon>Multicrustacea</taxon>
        <taxon>Hexanauplia</taxon>
        <taxon>Copepoda</taxon>
        <taxon>Siphonostomatoida</taxon>
        <taxon>Caligidae</taxon>
        <taxon>Caligus</taxon>
    </lineage>
</organism>
<dbReference type="PROSITE" id="PS51211">
    <property type="entry name" value="VITELLOGENIN"/>
    <property type="match status" value="1"/>
</dbReference>
<dbReference type="Proteomes" id="UP000595437">
    <property type="component" value="Chromosome 12"/>
</dbReference>
<dbReference type="AlphaFoldDB" id="A0A7T8GU00"/>
<comment type="caution">
    <text evidence="3">Lacks conserved residue(s) required for the propagation of feature annotation.</text>
</comment>
<dbReference type="SUPFAM" id="SSF48431">
    <property type="entry name" value="Lipovitellin-phosvitin complex, superhelical domain"/>
    <property type="match status" value="1"/>
</dbReference>
<accession>A0A7T8GU00</accession>
<keyword evidence="6" id="KW-1185">Reference proteome</keyword>
<evidence type="ECO:0000256" key="3">
    <source>
        <dbReference type="PROSITE-ProRule" id="PRU00557"/>
    </source>
</evidence>
<feature type="domain" description="Vitellogenin" evidence="4">
    <location>
        <begin position="1"/>
        <end position="289"/>
    </location>
</feature>
<evidence type="ECO:0000256" key="2">
    <source>
        <dbReference type="ARBA" id="ARBA00023180"/>
    </source>
</evidence>
<proteinExistence type="predicted"/>
<reference evidence="6" key="1">
    <citation type="submission" date="2021-01" db="EMBL/GenBank/DDBJ databases">
        <title>Caligus Genome Assembly.</title>
        <authorList>
            <person name="Gallardo-Escarate C."/>
        </authorList>
    </citation>
    <scope>NUCLEOTIDE SEQUENCE [LARGE SCALE GENOMIC DNA]</scope>
</reference>
<gene>
    <name evidence="5" type="ORF">FKW44_017838</name>
</gene>
<dbReference type="OrthoDB" id="160294at2759"/>
<protein>
    <recommendedName>
        <fullName evidence="4">Vitellogenin domain-containing protein</fullName>
    </recommendedName>
</protein>
<evidence type="ECO:0000259" key="4">
    <source>
        <dbReference type="PROSITE" id="PS51211"/>
    </source>
</evidence>
<dbReference type="Gene3D" id="1.25.10.20">
    <property type="entry name" value="Vitellinogen, superhelical"/>
    <property type="match status" value="1"/>
</dbReference>
<dbReference type="PANTHER" id="PTHR23345:SF15">
    <property type="entry name" value="VITELLOGENIN 1-RELATED"/>
    <property type="match status" value="1"/>
</dbReference>